<evidence type="ECO:0000313" key="3">
    <source>
        <dbReference type="Proteomes" id="UP001642360"/>
    </source>
</evidence>
<proteinExistence type="predicted"/>
<reference evidence="2 3" key="1">
    <citation type="submission" date="2024-02" db="EMBL/GenBank/DDBJ databases">
        <authorList>
            <person name="Vignale AGUSTIN F."/>
            <person name="Sosa J E."/>
            <person name="Modenutti C."/>
        </authorList>
    </citation>
    <scope>NUCLEOTIDE SEQUENCE [LARGE SCALE GENOMIC DNA]</scope>
</reference>
<evidence type="ECO:0000313" key="2">
    <source>
        <dbReference type="EMBL" id="CAK9161362.1"/>
    </source>
</evidence>
<dbReference type="EMBL" id="CAUOFW020003669">
    <property type="protein sequence ID" value="CAK9161362.1"/>
    <property type="molecule type" value="Genomic_DNA"/>
</dbReference>
<gene>
    <name evidence="1" type="ORF">ILEXP_LOCUS28525</name>
    <name evidence="2" type="ORF">ILEXP_LOCUS30160</name>
</gene>
<dbReference type="AlphaFoldDB" id="A0ABC8SVZ2"/>
<organism evidence="2 3">
    <name type="scientific">Ilex paraguariensis</name>
    <name type="common">yerba mate</name>
    <dbReference type="NCBI Taxonomy" id="185542"/>
    <lineage>
        <taxon>Eukaryota</taxon>
        <taxon>Viridiplantae</taxon>
        <taxon>Streptophyta</taxon>
        <taxon>Embryophyta</taxon>
        <taxon>Tracheophyta</taxon>
        <taxon>Spermatophyta</taxon>
        <taxon>Magnoliopsida</taxon>
        <taxon>eudicotyledons</taxon>
        <taxon>Gunneridae</taxon>
        <taxon>Pentapetalae</taxon>
        <taxon>asterids</taxon>
        <taxon>campanulids</taxon>
        <taxon>Aquifoliales</taxon>
        <taxon>Aquifoliaceae</taxon>
        <taxon>Ilex</taxon>
    </lineage>
</organism>
<comment type="caution">
    <text evidence="2">The sequence shown here is derived from an EMBL/GenBank/DDBJ whole genome shotgun (WGS) entry which is preliminary data.</text>
</comment>
<name>A0ABC8SVZ2_9AQUA</name>
<dbReference type="Proteomes" id="UP001642360">
    <property type="component" value="Unassembled WGS sequence"/>
</dbReference>
<evidence type="ECO:0000313" key="1">
    <source>
        <dbReference type="EMBL" id="CAK9159818.1"/>
    </source>
</evidence>
<dbReference type="EMBL" id="CAUOFW020003410">
    <property type="protein sequence ID" value="CAK9159818.1"/>
    <property type="molecule type" value="Genomic_DNA"/>
</dbReference>
<sequence>MIHHLYKGADDDGESQKAVWTIDVWGLTLKGSFLAICRSHVSPIVNPYKRPKFSVMRLMTFKNAKLHLPVASIFSHQWPDPGLISAAAKSTQKIEPKDYVK</sequence>
<accession>A0ABC8SVZ2</accession>
<keyword evidence="3" id="KW-1185">Reference proteome</keyword>
<protein>
    <submittedName>
        <fullName evidence="2">Uncharacterized protein</fullName>
    </submittedName>
</protein>